<gene>
    <name evidence="1" type="ORF">S03H2_45770</name>
</gene>
<dbReference type="GO" id="GO:0003824">
    <property type="term" value="F:catalytic activity"/>
    <property type="evidence" value="ECO:0007669"/>
    <property type="project" value="InterPro"/>
</dbReference>
<accession>X1JUZ1</accession>
<dbReference type="SUPFAM" id="SSF50486">
    <property type="entry name" value="FMT C-terminal domain-like"/>
    <property type="match status" value="1"/>
</dbReference>
<dbReference type="AlphaFoldDB" id="X1JUZ1"/>
<dbReference type="InterPro" id="IPR011034">
    <property type="entry name" value="Formyl_transferase-like_C_sf"/>
</dbReference>
<name>X1JUZ1_9ZZZZ</name>
<feature type="non-terminal residue" evidence="1">
    <location>
        <position position="1"/>
    </location>
</feature>
<comment type="caution">
    <text evidence="1">The sequence shown here is derived from an EMBL/GenBank/DDBJ whole genome shotgun (WGS) entry which is preliminary data.</text>
</comment>
<sequence>LYFAQGKKILDKQIILGKRIGIEYAEEDKDRLLRFTLEQEL</sequence>
<evidence type="ECO:0000313" key="1">
    <source>
        <dbReference type="EMBL" id="GAH73608.1"/>
    </source>
</evidence>
<reference evidence="1" key="1">
    <citation type="journal article" date="2014" name="Front. Microbiol.">
        <title>High frequency of phylogenetically diverse reductive dehalogenase-homologous genes in deep subseafloor sedimentary metagenomes.</title>
        <authorList>
            <person name="Kawai M."/>
            <person name="Futagami T."/>
            <person name="Toyoda A."/>
            <person name="Takaki Y."/>
            <person name="Nishi S."/>
            <person name="Hori S."/>
            <person name="Arai W."/>
            <person name="Tsubouchi T."/>
            <person name="Morono Y."/>
            <person name="Uchiyama I."/>
            <person name="Ito T."/>
            <person name="Fujiyama A."/>
            <person name="Inagaki F."/>
            <person name="Takami H."/>
        </authorList>
    </citation>
    <scope>NUCLEOTIDE SEQUENCE</scope>
    <source>
        <strain evidence="1">Expedition CK06-06</strain>
    </source>
</reference>
<protein>
    <submittedName>
        <fullName evidence="1">Uncharacterized protein</fullName>
    </submittedName>
</protein>
<proteinExistence type="predicted"/>
<organism evidence="1">
    <name type="scientific">marine sediment metagenome</name>
    <dbReference type="NCBI Taxonomy" id="412755"/>
    <lineage>
        <taxon>unclassified sequences</taxon>
        <taxon>metagenomes</taxon>
        <taxon>ecological metagenomes</taxon>
    </lineage>
</organism>
<dbReference type="EMBL" id="BARU01028697">
    <property type="protein sequence ID" value="GAH73608.1"/>
    <property type="molecule type" value="Genomic_DNA"/>
</dbReference>